<evidence type="ECO:0000256" key="11">
    <source>
        <dbReference type="ARBA" id="ARBA00049811"/>
    </source>
</evidence>
<keyword evidence="4" id="KW-0677">Repeat</keyword>
<comment type="caution">
    <text evidence="13">The sequence shown here is derived from an EMBL/GenBank/DDBJ whole genome shotgun (WGS) entry which is preliminary data.</text>
</comment>
<keyword evidence="14" id="KW-1185">Reference proteome</keyword>
<dbReference type="GO" id="GO:0044218">
    <property type="term" value="C:other organism cell membrane"/>
    <property type="evidence" value="ECO:0007669"/>
    <property type="project" value="UniProtKB-KW"/>
</dbReference>
<comment type="subcellular location">
    <subcellularLocation>
        <location evidence="1">Target cell membrane</location>
    </subcellularLocation>
</comment>
<name>A0A443SNJ5_9ACAR</name>
<keyword evidence="5" id="KW-0638">Presynaptic neurotoxin</keyword>
<gene>
    <name evidence="13" type="ORF">B4U80_00366</name>
</gene>
<protein>
    <recommendedName>
        <fullName evidence="11">Alpha-latrotoxin</fullName>
    </recommendedName>
</protein>
<dbReference type="PANTHER" id="PTHR24198:SF165">
    <property type="entry name" value="ANKYRIN REPEAT-CONTAINING PROTEIN-RELATED"/>
    <property type="match status" value="1"/>
</dbReference>
<keyword evidence="3" id="KW-1052">Target cell membrane</keyword>
<evidence type="ECO:0000256" key="3">
    <source>
        <dbReference type="ARBA" id="ARBA00022537"/>
    </source>
</evidence>
<keyword evidence="5" id="KW-0528">Neurotoxin</keyword>
<dbReference type="InterPro" id="IPR002110">
    <property type="entry name" value="Ankyrin_rpt"/>
</dbReference>
<proteinExistence type="inferred from homology"/>
<evidence type="ECO:0000256" key="9">
    <source>
        <dbReference type="ARBA" id="ARBA00049657"/>
    </source>
</evidence>
<dbReference type="VEuPathDB" id="VectorBase:LDEU002940"/>
<dbReference type="SUPFAM" id="SSF48403">
    <property type="entry name" value="Ankyrin repeat"/>
    <property type="match status" value="1"/>
</dbReference>
<evidence type="ECO:0000256" key="10">
    <source>
        <dbReference type="ARBA" id="ARBA00049715"/>
    </source>
</evidence>
<dbReference type="GO" id="GO:0044231">
    <property type="term" value="C:host cell presynaptic membrane"/>
    <property type="evidence" value="ECO:0007669"/>
    <property type="project" value="UniProtKB-KW"/>
</dbReference>
<reference evidence="13 14" key="1">
    <citation type="journal article" date="2018" name="Gigascience">
        <title>Genomes of trombidid mites reveal novel predicted allergens and laterally-transferred genes associated with secondary metabolism.</title>
        <authorList>
            <person name="Dong X."/>
            <person name="Chaisiri K."/>
            <person name="Xia D."/>
            <person name="Armstrong S.D."/>
            <person name="Fang Y."/>
            <person name="Donnelly M.J."/>
            <person name="Kadowaki T."/>
            <person name="McGarry J.W."/>
            <person name="Darby A.C."/>
            <person name="Makepeace B.L."/>
        </authorList>
    </citation>
    <scope>NUCLEOTIDE SEQUENCE [LARGE SCALE GENOMIC DNA]</scope>
    <source>
        <strain evidence="13">UoL-UT</strain>
    </source>
</reference>
<feature type="repeat" description="ANK" evidence="12">
    <location>
        <begin position="51"/>
        <end position="83"/>
    </location>
</feature>
<evidence type="ECO:0000256" key="6">
    <source>
        <dbReference type="ARBA" id="ARBA00023043"/>
    </source>
</evidence>
<dbReference type="Pfam" id="PF00023">
    <property type="entry name" value="Ank"/>
    <property type="match status" value="1"/>
</dbReference>
<keyword evidence="8" id="KW-1053">Target membrane</keyword>
<sequence>MHEIDDEDSVTDNVTPAEHRKVLTAAETGDTVKLSKYLQRNSELAFVVDCDGYTPLHRASQGNHCDAIKLLLDRGVPVNAQTANGWTALHCASHWKNIEAAALLLDNGADVNALTSGNVTALHLAAAARDRRLLELFLYHPDIDIDIKNDSGDTAYAIAVRNGPFAVMFNNI</sequence>
<evidence type="ECO:0000256" key="5">
    <source>
        <dbReference type="ARBA" id="ARBA00023028"/>
    </source>
</evidence>
<dbReference type="Gene3D" id="1.25.40.20">
    <property type="entry name" value="Ankyrin repeat-containing domain"/>
    <property type="match status" value="1"/>
</dbReference>
<evidence type="ECO:0000256" key="4">
    <source>
        <dbReference type="ARBA" id="ARBA00022737"/>
    </source>
</evidence>
<evidence type="ECO:0000256" key="1">
    <source>
        <dbReference type="ARBA" id="ARBA00004175"/>
    </source>
</evidence>
<comment type="similarity">
    <text evidence="9">Belongs to the cationic peptide 01 (latrotoxin) family. 03 (alpha-latrotoxin) subfamily.</text>
</comment>
<evidence type="ECO:0000256" key="2">
    <source>
        <dbReference type="ARBA" id="ARBA00022483"/>
    </source>
</evidence>
<dbReference type="PROSITE" id="PS50088">
    <property type="entry name" value="ANK_REPEAT"/>
    <property type="match status" value="2"/>
</dbReference>
<dbReference type="PANTHER" id="PTHR24198">
    <property type="entry name" value="ANKYRIN REPEAT AND PROTEIN KINASE DOMAIN-CONTAINING PROTEIN"/>
    <property type="match status" value="1"/>
</dbReference>
<keyword evidence="2" id="KW-0268">Exocytosis</keyword>
<dbReference type="Pfam" id="PF12796">
    <property type="entry name" value="Ank_2"/>
    <property type="match status" value="1"/>
</dbReference>
<dbReference type="SMART" id="SM00248">
    <property type="entry name" value="ANK"/>
    <property type="match status" value="3"/>
</dbReference>
<evidence type="ECO:0000256" key="8">
    <source>
        <dbReference type="ARBA" id="ARBA00023298"/>
    </source>
</evidence>
<keyword evidence="6 12" id="KW-0040">ANK repeat</keyword>
<evidence type="ECO:0000256" key="12">
    <source>
        <dbReference type="PROSITE-ProRule" id="PRU00023"/>
    </source>
</evidence>
<keyword evidence="5" id="KW-0800">Toxin</keyword>
<keyword evidence="7" id="KW-0472">Membrane</keyword>
<dbReference type="OrthoDB" id="19174at2759"/>
<dbReference type="EMBL" id="NCKV01001071">
    <property type="protein sequence ID" value="RWS29098.1"/>
    <property type="molecule type" value="Genomic_DNA"/>
</dbReference>
<feature type="repeat" description="ANK" evidence="12">
    <location>
        <begin position="84"/>
        <end position="116"/>
    </location>
</feature>
<dbReference type="GO" id="GO:0006887">
    <property type="term" value="P:exocytosis"/>
    <property type="evidence" value="ECO:0007669"/>
    <property type="project" value="UniProtKB-KW"/>
</dbReference>
<dbReference type="PROSITE" id="PS50297">
    <property type="entry name" value="ANK_REP_REGION"/>
    <property type="match status" value="2"/>
</dbReference>
<evidence type="ECO:0000313" key="13">
    <source>
        <dbReference type="EMBL" id="RWS29098.1"/>
    </source>
</evidence>
<dbReference type="PRINTS" id="PR01415">
    <property type="entry name" value="ANKYRIN"/>
</dbReference>
<comment type="subunit">
    <text evidence="10">Homotetramer in membranes.</text>
</comment>
<organism evidence="13 14">
    <name type="scientific">Leptotrombidium deliense</name>
    <dbReference type="NCBI Taxonomy" id="299467"/>
    <lineage>
        <taxon>Eukaryota</taxon>
        <taxon>Metazoa</taxon>
        <taxon>Ecdysozoa</taxon>
        <taxon>Arthropoda</taxon>
        <taxon>Chelicerata</taxon>
        <taxon>Arachnida</taxon>
        <taxon>Acari</taxon>
        <taxon>Acariformes</taxon>
        <taxon>Trombidiformes</taxon>
        <taxon>Prostigmata</taxon>
        <taxon>Anystina</taxon>
        <taxon>Parasitengona</taxon>
        <taxon>Trombiculoidea</taxon>
        <taxon>Trombiculidae</taxon>
        <taxon>Leptotrombidium</taxon>
    </lineage>
</organism>
<dbReference type="STRING" id="299467.A0A443SNJ5"/>
<dbReference type="InterPro" id="IPR036770">
    <property type="entry name" value="Ankyrin_rpt-contain_sf"/>
</dbReference>
<evidence type="ECO:0000313" key="14">
    <source>
        <dbReference type="Proteomes" id="UP000288716"/>
    </source>
</evidence>
<dbReference type="AlphaFoldDB" id="A0A443SNJ5"/>
<accession>A0A443SNJ5</accession>
<evidence type="ECO:0000256" key="7">
    <source>
        <dbReference type="ARBA" id="ARBA00023136"/>
    </source>
</evidence>
<dbReference type="Proteomes" id="UP000288716">
    <property type="component" value="Unassembled WGS sequence"/>
</dbReference>